<dbReference type="Proteomes" id="UP000313359">
    <property type="component" value="Unassembled WGS sequence"/>
</dbReference>
<evidence type="ECO:0000313" key="1">
    <source>
        <dbReference type="EMBL" id="RPD66707.1"/>
    </source>
</evidence>
<proteinExistence type="predicted"/>
<dbReference type="AlphaFoldDB" id="A0A5C2SUC1"/>
<protein>
    <submittedName>
        <fullName evidence="1">Uncharacterized protein</fullName>
    </submittedName>
</protein>
<dbReference type="InterPro" id="IPR032675">
    <property type="entry name" value="LRR_dom_sf"/>
</dbReference>
<evidence type="ECO:0000313" key="2">
    <source>
        <dbReference type="Proteomes" id="UP000313359"/>
    </source>
</evidence>
<keyword evidence="2" id="KW-1185">Reference proteome</keyword>
<dbReference type="Gene3D" id="3.80.10.10">
    <property type="entry name" value="Ribonuclease Inhibitor"/>
    <property type="match status" value="1"/>
</dbReference>
<gene>
    <name evidence="1" type="ORF">L227DRAFT_568928</name>
</gene>
<name>A0A5C2SUC1_9APHY</name>
<accession>A0A5C2SUC1</accession>
<reference evidence="1" key="1">
    <citation type="journal article" date="2018" name="Genome Biol. Evol.">
        <title>Genomics and development of Lentinus tigrinus, a white-rot wood-decaying mushroom with dimorphic fruiting bodies.</title>
        <authorList>
            <person name="Wu B."/>
            <person name="Xu Z."/>
            <person name="Knudson A."/>
            <person name="Carlson A."/>
            <person name="Chen N."/>
            <person name="Kovaka S."/>
            <person name="LaButti K."/>
            <person name="Lipzen A."/>
            <person name="Pennachio C."/>
            <person name="Riley R."/>
            <person name="Schakwitz W."/>
            <person name="Umezawa K."/>
            <person name="Ohm R.A."/>
            <person name="Grigoriev I.V."/>
            <person name="Nagy L.G."/>
            <person name="Gibbons J."/>
            <person name="Hibbett D."/>
        </authorList>
    </citation>
    <scope>NUCLEOTIDE SEQUENCE [LARGE SCALE GENOMIC DNA]</scope>
    <source>
        <strain evidence="1">ALCF2SS1-6</strain>
    </source>
</reference>
<dbReference type="EMBL" id="ML122250">
    <property type="protein sequence ID" value="RPD66707.1"/>
    <property type="molecule type" value="Genomic_DNA"/>
</dbReference>
<dbReference type="STRING" id="1328759.A0A5C2SUC1"/>
<dbReference type="SUPFAM" id="SSF52047">
    <property type="entry name" value="RNI-like"/>
    <property type="match status" value="1"/>
</dbReference>
<sequence length="659" mass="74878">MPTEHTTSEQQQLAEQISSTEETLIQLKNRYNAHTSIARMPPEILSEIFIIQAARLREERLSTASSDQHAFIHSRFYTWMNVSHVCHNWRTVALGCAKLWSWIAYEPRKPEEFYQLLLQRARDSVPLTVVFAIFDPRSYCHGCLSTERFHEHYDIALEQLRTILPRVRELLIYIDWEEHDEIWDSLDLATDVLEILRVEAVGVSRVTEMRGGYVALPAELFASHTPRLHSLSISGIDFTWPSTLFAHSLRHLEISECEFDDGDDDFCRLLQIIHPLALLQTLRITWWRRTNTQHDLPEGYDVVTLPHLRQLTVSAECQHIATFLTHLRIPPTASLHIDILDIVGPSLRERVRHAFRSIFHDMTIHCISYALGVPIQRSPDSQAAFCHIWAVESGGGNMNEGSWEDCFTSGVMPPARLTLQCPSHSGFEQPIVAVLQELDLTKLRLLRIDGMTTGRAWAASLAGAESLEVLRITGPSAFAIPSLLAERRHALDTGEIALEMRAGLDEWRWARYNSASEDVPDLREEYGLADEVIRLINHGTDAGHDERGNSAAHLLFPKLRILQVVDVDLTLPSGSKEKGLQGYRHATAVDILRFKANRTKYGFDVAALAKCLRYRRTHDASHFVRVEFEGCHCTDAKGQLAPLKGLVAEVRWDGQRVEL</sequence>
<dbReference type="OrthoDB" id="2744437at2759"/>
<organism evidence="1 2">
    <name type="scientific">Lentinus tigrinus ALCF2SS1-6</name>
    <dbReference type="NCBI Taxonomy" id="1328759"/>
    <lineage>
        <taxon>Eukaryota</taxon>
        <taxon>Fungi</taxon>
        <taxon>Dikarya</taxon>
        <taxon>Basidiomycota</taxon>
        <taxon>Agaricomycotina</taxon>
        <taxon>Agaricomycetes</taxon>
        <taxon>Polyporales</taxon>
        <taxon>Polyporaceae</taxon>
        <taxon>Lentinus</taxon>
    </lineage>
</organism>